<dbReference type="CDD" id="cd08697">
    <property type="entry name" value="C2_Dock-D"/>
    <property type="match status" value="1"/>
</dbReference>
<reference evidence="7 8" key="1">
    <citation type="submission" date="2019-04" db="EMBL/GenBank/DDBJ databases">
        <authorList>
            <consortium name="Wellcome Sanger Institute Data Sharing"/>
        </authorList>
    </citation>
    <scope>NUCLEOTIDE SEQUENCE [LARGE SCALE GENOMIC DNA]</scope>
</reference>
<dbReference type="Gene3D" id="2.30.29.30">
    <property type="entry name" value="Pleckstrin-homology domain (PH domain)/Phosphotyrosine-binding domain (PTB)"/>
    <property type="match status" value="1"/>
</dbReference>
<evidence type="ECO:0000259" key="6">
    <source>
        <dbReference type="PROSITE" id="PS51651"/>
    </source>
</evidence>
<gene>
    <name evidence="7" type="primary">dock11</name>
</gene>
<evidence type="ECO:0000259" key="5">
    <source>
        <dbReference type="PROSITE" id="PS51650"/>
    </source>
</evidence>
<dbReference type="InterPro" id="IPR027007">
    <property type="entry name" value="C2_DOCK-type_domain"/>
</dbReference>
<dbReference type="Proteomes" id="UP000694397">
    <property type="component" value="Chromosome 13"/>
</dbReference>
<dbReference type="InterPro" id="IPR037809">
    <property type="entry name" value="C2_Dock-D"/>
</dbReference>
<dbReference type="InterPro" id="IPR026791">
    <property type="entry name" value="DOCK"/>
</dbReference>
<dbReference type="GO" id="GO:0007264">
    <property type="term" value="P:small GTPase-mediated signal transduction"/>
    <property type="evidence" value="ECO:0007669"/>
    <property type="project" value="InterPro"/>
</dbReference>
<dbReference type="Pfam" id="PF06920">
    <property type="entry name" value="DHR-2_Lobe_A"/>
    <property type="match status" value="1"/>
</dbReference>
<dbReference type="CDD" id="cd13267">
    <property type="entry name" value="PH_DOCK-D"/>
    <property type="match status" value="1"/>
</dbReference>
<feature type="domain" description="DOCKER" evidence="6">
    <location>
        <begin position="1497"/>
        <end position="1924"/>
    </location>
</feature>
<dbReference type="InterPro" id="IPR046773">
    <property type="entry name" value="DOCKER_Lobe_C"/>
</dbReference>
<dbReference type="InterPro" id="IPR001849">
    <property type="entry name" value="PH_domain"/>
</dbReference>
<evidence type="ECO:0000256" key="3">
    <source>
        <dbReference type="SAM" id="MobiDB-lite"/>
    </source>
</evidence>
<dbReference type="GO" id="GO:0005085">
    <property type="term" value="F:guanyl-nucleotide exchange factor activity"/>
    <property type="evidence" value="ECO:0007669"/>
    <property type="project" value="UniProtKB-KW"/>
</dbReference>
<evidence type="ECO:0000256" key="1">
    <source>
        <dbReference type="ARBA" id="ARBA00022658"/>
    </source>
</evidence>
<dbReference type="PROSITE" id="PS50003">
    <property type="entry name" value="PH_DOMAIN"/>
    <property type="match status" value="1"/>
</dbReference>
<dbReference type="PROSITE" id="PS51650">
    <property type="entry name" value="C2_DOCK"/>
    <property type="match status" value="1"/>
</dbReference>
<accession>A0A8C9VLE9</accession>
<evidence type="ECO:0000313" key="7">
    <source>
        <dbReference type="Ensembl" id="ENSSFOP00015061722.1"/>
    </source>
</evidence>
<dbReference type="PANTHER" id="PTHR23317">
    <property type="entry name" value="DEDICATOR OF CYTOKINESIS DOCK"/>
    <property type="match status" value="1"/>
</dbReference>
<dbReference type="InterPro" id="IPR011993">
    <property type="entry name" value="PH-like_dom_sf"/>
</dbReference>
<dbReference type="InterPro" id="IPR021816">
    <property type="entry name" value="DOCK_C/D_N"/>
</dbReference>
<dbReference type="Gene3D" id="1.20.58.740">
    <property type="match status" value="1"/>
</dbReference>
<dbReference type="SUPFAM" id="SSF50729">
    <property type="entry name" value="PH domain-like"/>
    <property type="match status" value="1"/>
</dbReference>
<keyword evidence="1" id="KW-0344">Guanine-nucleotide releasing factor</keyword>
<dbReference type="InterPro" id="IPR035892">
    <property type="entry name" value="C2_domain_sf"/>
</dbReference>
<protein>
    <submittedName>
        <fullName evidence="7">Dedicator of cytokinesis 11</fullName>
    </submittedName>
</protein>
<organism evidence="7 8">
    <name type="scientific">Scleropages formosus</name>
    <name type="common">Asian bonytongue</name>
    <name type="synonym">Osteoglossum formosum</name>
    <dbReference type="NCBI Taxonomy" id="113540"/>
    <lineage>
        <taxon>Eukaryota</taxon>
        <taxon>Metazoa</taxon>
        <taxon>Chordata</taxon>
        <taxon>Craniata</taxon>
        <taxon>Vertebrata</taxon>
        <taxon>Euteleostomi</taxon>
        <taxon>Actinopterygii</taxon>
        <taxon>Neopterygii</taxon>
        <taxon>Teleostei</taxon>
        <taxon>Osteoglossocephala</taxon>
        <taxon>Osteoglossomorpha</taxon>
        <taxon>Osteoglossiformes</taxon>
        <taxon>Osteoglossidae</taxon>
        <taxon>Scleropages</taxon>
    </lineage>
</organism>
<dbReference type="Ensembl" id="ENSSFOT00015069553.1">
    <property type="protein sequence ID" value="ENSSFOP00015061722.1"/>
    <property type="gene ID" value="ENSSFOG00015017881.2"/>
</dbReference>
<dbReference type="SMART" id="SM00233">
    <property type="entry name" value="PH"/>
    <property type="match status" value="1"/>
</dbReference>
<feature type="domain" description="PH" evidence="4">
    <location>
        <begin position="164"/>
        <end position="271"/>
    </location>
</feature>
<proteinExistence type="inferred from homology"/>
<dbReference type="FunFam" id="1.25.40.410:FF:000001">
    <property type="entry name" value="dedicator of cytokinesis protein 9 isoform X2"/>
    <property type="match status" value="1"/>
</dbReference>
<dbReference type="PROSITE" id="PS51651">
    <property type="entry name" value="DOCKER"/>
    <property type="match status" value="1"/>
</dbReference>
<name>A0A8C9VLE9_SCLFO</name>
<dbReference type="Pfam" id="PF11878">
    <property type="entry name" value="DOCK_C-D_N"/>
    <property type="match status" value="1"/>
</dbReference>
<sequence>MSEVRKFTKRLSKPGTAAELRQSVSEAVRSSVVAEKPKIIEPLDYENVVFQRKAQIHSDPHRDLLLCPVDDVSESRISRQRRTISSSVPQNAEEEARSLFAKECIKMYNTDWHVINYKYEAYSGDFRVLPSKGLKTEKLPSHVFEADEDAKDEDSSSLCSQKGGIMKQGWLQKANINSSLSVSMRVFKRRYFYLSQLPDGSYILNSYKDEKNCKETKGSIYLDSCIDVVQCPKIRRNCFELKMQDRYSHFLAADGETEMEDWVCTLKQALQSSTEGSQDRRNGGEPSSQGKAENMLESLGRSLHPELMKYARETDQLNKMNRNEGRHKLFTLDPETQRLDFSGIEPDVKPFEERFGRRVLVSCHDLTFALQGCVSESDDGVPTNVEPFFISLALFDLSKSCKISADFHVDLNPPCVREMLAESSAQATAEPEALCIPFSPCPQGIFSVTDPHADIFLVARVEKVLQNGITHCAEPYMKTSDISKNSQKVLKAARLTCQRLGKYRMPFAWAAKQVFKDAQGSLDMDGKFSPLYRQDSSKISTEDLIKLLAESKKPEKSRLQTIPGQLNVTIECVPPDLSNSVTSSYVPVRPFEEPCERVSAETEEFVPDEARFHSPFTVYKHHLYVYPLQLKYDNQKTFAKARNIAVCMQFRDSDDEGAAPLKCIYGKPGETLFAGGAYVAVLHHNQSPEFYDEVKIELPVHVHNKHHILFTFYHISCDFSTKKKDGVESLVGYCWAPLLKDGRLQSVELQLPVSANLPAGYLNDKSQDDIKWVENAKPLFKMRSHVVSTIHTQDPHLHRFFQHCQMMRAGSEDSPAELIKYLKCLHAMETHVIIKFLPTVLVQLFEVLTASSKEAQEIAVNATRVIIHIVSRCHEEGLEHYLRSFVKYVFVTNKSAAGNSVTTHEVLATAVTAILKQTADFITSNKLLKYSWFFFEIVAKSMAQFLQEGNRIKMPRAQRFPDSFQQALQSLLLSIMPHITIRHVEVPDEARCVNLSLANFIKRCFTFMNRGFAFSLVNDYMCGFTLKDPKVLTEMKFDFLMTLCNHEHYIPLNLPMAFGRTKLQRVQDIISFAMDRFSAVDLSLEFSLTEDYCRNHFLVGLLLREVAEGLQSCPEVRQLAVAVLKNLMVKHALDDRYNLFKVSLTPQVPQQQTVMFSRPGTHHSVRFTKLFRATRRMSQLVRLGEDLSYTLLAYWNKVPPQDVMNFLSLLEICLFQFRYAGKRNIGRGQDAWVSKLFSPDRKSQTMPVMRSRGGLMQAKIQQFSTMDPSFTLSTEAEIHHQALLEGNISTETCLIVLDVISLFSQSFKNQLLESDGHNPLMKKVFDVYLTFLKVGQSEAALKHVFASLRGFISKFPSALFKGRLTLCAALCYEALKCCVSKLSSLRAEASALLYLLMRNNFEYTKRKTFLRTHLQIIIAVSQLITDVALTGSSRFQESLSIINNFANSDKAMKSTAFPAEVKGLTKRIRTVLMATAQMKEHERDPEMLLDLQYSLARSYASTPELRRTWLDSMARAHIKNGDFSEAAMCYVHVAALVAEYLHRKKVFPSGLTAFKKITSNIDEEAAMKEDIGMQDIYYTEEVLMEHLELCVDALWKSERYELITHIAKLIIPVYEKRHEFEKLSRLYDTLHRAYTKVLEVMQTGRRLLGTYFRVAFYGPGFFEEEDGKEYIYKEPKLTGLSEISHRLLSLYGEKFGSENVKIIQDSNKVNPKELDSKLAHIQVTFVKPYFDEKDLGERKTDFERSHNINRFVFETPYTLSGKKHGGVEEQCKRRTVLTTSNTFPYVKKRVEVVGEKQVELKPIDVAIDEMRDRTAELQKLCSSQEVDMIQLQLKLQGCVCVQVNAGPMAYARAFLDDAKSNQYNSKKVKELKDIFRNFVQACSVALDINERLIKEDQLEYHEGLKGNFKDMAKELSDIFREQVSGKTLPVSSLDYTNSVSCTVGPVSLQVRKECSLCVLLCLWSLKAV</sequence>
<dbReference type="InterPro" id="IPR043161">
    <property type="entry name" value="DOCK_C_lobe_A"/>
</dbReference>
<dbReference type="GO" id="GO:0051491">
    <property type="term" value="P:positive regulation of filopodium assembly"/>
    <property type="evidence" value="ECO:0007669"/>
    <property type="project" value="TreeGrafter"/>
</dbReference>
<dbReference type="Pfam" id="PF00169">
    <property type="entry name" value="PH"/>
    <property type="match status" value="1"/>
</dbReference>
<dbReference type="GeneTree" id="ENSGT00940000155658"/>
<dbReference type="FunFam" id="1.20.58.740:FF:000001">
    <property type="entry name" value="dedicator of cytokinesis protein 9 isoform X1"/>
    <property type="match status" value="1"/>
</dbReference>
<reference evidence="7" key="2">
    <citation type="submission" date="2025-08" db="UniProtKB">
        <authorList>
            <consortium name="Ensembl"/>
        </authorList>
    </citation>
    <scope>IDENTIFICATION</scope>
</reference>
<dbReference type="Pfam" id="PF20421">
    <property type="entry name" value="DHR-2_Lobe_C"/>
    <property type="match status" value="1"/>
</dbReference>
<dbReference type="Gene3D" id="1.25.40.410">
    <property type="match status" value="1"/>
</dbReference>
<dbReference type="InterPro" id="IPR043162">
    <property type="entry name" value="DOCK_C_lobe_C"/>
</dbReference>
<dbReference type="Gene3D" id="2.60.40.150">
    <property type="entry name" value="C2 domain"/>
    <property type="match status" value="1"/>
</dbReference>
<dbReference type="InterPro" id="IPR046770">
    <property type="entry name" value="DOCKER_Lobe_B"/>
</dbReference>
<evidence type="ECO:0000313" key="8">
    <source>
        <dbReference type="Proteomes" id="UP000694397"/>
    </source>
</evidence>
<reference evidence="7" key="3">
    <citation type="submission" date="2025-09" db="UniProtKB">
        <authorList>
            <consortium name="Ensembl"/>
        </authorList>
    </citation>
    <scope>IDENTIFICATION</scope>
</reference>
<comment type="similarity">
    <text evidence="2">Belongs to the DOCK family.</text>
</comment>
<feature type="domain" description="C2 DOCK-type" evidence="5">
    <location>
        <begin position="620"/>
        <end position="787"/>
    </location>
</feature>
<evidence type="ECO:0000259" key="4">
    <source>
        <dbReference type="PROSITE" id="PS50003"/>
    </source>
</evidence>
<keyword evidence="8" id="KW-1185">Reference proteome</keyword>
<dbReference type="Pfam" id="PF20422">
    <property type="entry name" value="DHR-2_Lobe_B"/>
    <property type="match status" value="1"/>
</dbReference>
<dbReference type="InterPro" id="IPR046769">
    <property type="entry name" value="DOCKER_Lobe_A"/>
</dbReference>
<feature type="region of interest" description="Disordered" evidence="3">
    <location>
        <begin position="271"/>
        <end position="292"/>
    </location>
</feature>
<dbReference type="Pfam" id="PF14429">
    <property type="entry name" value="DOCK-C2"/>
    <property type="match status" value="1"/>
</dbReference>
<evidence type="ECO:0000256" key="2">
    <source>
        <dbReference type="PROSITE-ProRule" id="PRU00983"/>
    </source>
</evidence>
<dbReference type="InterPro" id="IPR027357">
    <property type="entry name" value="DOCKER_dom"/>
</dbReference>
<dbReference type="PANTHER" id="PTHR23317:SF81">
    <property type="entry name" value="DEDICATOR OF CYTOKINESIS PROTEIN 11"/>
    <property type="match status" value="1"/>
</dbReference>